<sequence length="295" mass="31121">MTTSDPQAAGPLPAHVTTPLLALITQQSLDEDYQHVAEQRRSGARPAVARTGRSPRTLIAVLLFGTLLAVAAVQTARNAGVTSAGRDQLISRIDSRRAALAGLQAQMARLRTDTGAAQARYDAAGKRLDTLNNARAADLVRTGFDTMNGPGVRVVVNDAPGGLAQGQVQDKDLRLLVNGLWQAGATGISVNGQRITALSALRNSGEVIRINGVSLSPPYTVLAVGDTRTLQAGLAESTSGAQFQAVTDQFGMRVSMENRDDVRLPEASPGMMALHKARSGTSKQQKPPVNQEETQ</sequence>
<keyword evidence="5" id="KW-1185">Reference proteome</keyword>
<comment type="similarity">
    <text evidence="1">Belongs to the UPF0749 family.</text>
</comment>
<organism evidence="4 5">
    <name type="scientific">Nocardioides panacihumi</name>
    <dbReference type="NCBI Taxonomy" id="400774"/>
    <lineage>
        <taxon>Bacteria</taxon>
        <taxon>Bacillati</taxon>
        <taxon>Actinomycetota</taxon>
        <taxon>Actinomycetes</taxon>
        <taxon>Propionibacteriales</taxon>
        <taxon>Nocardioidaceae</taxon>
        <taxon>Nocardioides</taxon>
    </lineage>
</organism>
<dbReference type="EMBL" id="BAAAPB010000005">
    <property type="protein sequence ID" value="GAA1973915.1"/>
    <property type="molecule type" value="Genomic_DNA"/>
</dbReference>
<evidence type="ECO:0000256" key="2">
    <source>
        <dbReference type="SAM" id="MobiDB-lite"/>
    </source>
</evidence>
<reference evidence="5" key="1">
    <citation type="journal article" date="2019" name="Int. J. Syst. Evol. Microbiol.">
        <title>The Global Catalogue of Microorganisms (GCM) 10K type strain sequencing project: providing services to taxonomists for standard genome sequencing and annotation.</title>
        <authorList>
            <consortium name="The Broad Institute Genomics Platform"/>
            <consortium name="The Broad Institute Genome Sequencing Center for Infectious Disease"/>
            <person name="Wu L."/>
            <person name="Ma J."/>
        </authorList>
    </citation>
    <scope>NUCLEOTIDE SEQUENCE [LARGE SCALE GENOMIC DNA]</scope>
    <source>
        <strain evidence="5">JCM 15309</strain>
    </source>
</reference>
<dbReference type="InterPro" id="IPR010273">
    <property type="entry name" value="DUF881"/>
</dbReference>
<evidence type="ECO:0000313" key="4">
    <source>
        <dbReference type="EMBL" id="GAA1973915.1"/>
    </source>
</evidence>
<feature type="compositionally biased region" description="Polar residues" evidence="2">
    <location>
        <begin position="279"/>
        <end position="295"/>
    </location>
</feature>
<name>A0ABP5D4D3_9ACTN</name>
<accession>A0ABP5D4D3</accession>
<keyword evidence="3" id="KW-0472">Membrane</keyword>
<proteinExistence type="inferred from homology"/>
<evidence type="ECO:0000256" key="1">
    <source>
        <dbReference type="ARBA" id="ARBA00009108"/>
    </source>
</evidence>
<dbReference type="Pfam" id="PF05949">
    <property type="entry name" value="DUF881"/>
    <property type="match status" value="1"/>
</dbReference>
<evidence type="ECO:0000313" key="5">
    <source>
        <dbReference type="Proteomes" id="UP001500571"/>
    </source>
</evidence>
<dbReference type="RefSeq" id="WP_344047775.1">
    <property type="nucleotide sequence ID" value="NZ_BAAAPB010000005.1"/>
</dbReference>
<dbReference type="PANTHER" id="PTHR37313:SF1">
    <property type="entry name" value="UPF0749 PROTEIN RV1823"/>
    <property type="match status" value="1"/>
</dbReference>
<feature type="transmembrane region" description="Helical" evidence="3">
    <location>
        <begin position="58"/>
        <end position="76"/>
    </location>
</feature>
<dbReference type="PANTHER" id="PTHR37313">
    <property type="entry name" value="UPF0749 PROTEIN RV1825"/>
    <property type="match status" value="1"/>
</dbReference>
<feature type="region of interest" description="Disordered" evidence="2">
    <location>
        <begin position="271"/>
        <end position="295"/>
    </location>
</feature>
<dbReference type="Gene3D" id="3.30.70.1880">
    <property type="entry name" value="Protein of unknown function DUF881"/>
    <property type="match status" value="1"/>
</dbReference>
<dbReference type="Proteomes" id="UP001500571">
    <property type="component" value="Unassembled WGS sequence"/>
</dbReference>
<keyword evidence="3" id="KW-1133">Transmembrane helix</keyword>
<gene>
    <name evidence="4" type="ORF">GCM10009798_38930</name>
</gene>
<evidence type="ECO:0000256" key="3">
    <source>
        <dbReference type="SAM" id="Phobius"/>
    </source>
</evidence>
<keyword evidence="3" id="KW-0812">Transmembrane</keyword>
<comment type="caution">
    <text evidence="4">The sequence shown here is derived from an EMBL/GenBank/DDBJ whole genome shotgun (WGS) entry which is preliminary data.</text>
</comment>
<protein>
    <submittedName>
        <fullName evidence="4">DUF881 domain-containing protein</fullName>
    </submittedName>
</protein>